<evidence type="ECO:0008006" key="7">
    <source>
        <dbReference type="Google" id="ProtNLM"/>
    </source>
</evidence>
<feature type="domain" description="Apple" evidence="4">
    <location>
        <begin position="25"/>
        <end position="110"/>
    </location>
</feature>
<evidence type="ECO:0000313" key="6">
    <source>
        <dbReference type="Proteomes" id="UP001374579"/>
    </source>
</evidence>
<dbReference type="InterPro" id="IPR003609">
    <property type="entry name" value="Pan_app"/>
</dbReference>
<feature type="signal peptide" evidence="2">
    <location>
        <begin position="1"/>
        <end position="25"/>
    </location>
</feature>
<comment type="caution">
    <text evidence="5">The sequence shown here is derived from an EMBL/GenBank/DDBJ whole genome shotgun (WGS) entry which is preliminary data.</text>
</comment>
<keyword evidence="1" id="KW-1015">Disulfide bond</keyword>
<dbReference type="PROSITE" id="PS00022">
    <property type="entry name" value="EGF_1"/>
    <property type="match status" value="1"/>
</dbReference>
<keyword evidence="6" id="KW-1185">Reference proteome</keyword>
<reference evidence="5 6" key="1">
    <citation type="submission" date="2024-02" db="EMBL/GenBank/DDBJ databases">
        <title>Chromosome-scale genome assembly of the rough periwinkle Littorina saxatilis.</title>
        <authorList>
            <person name="De Jode A."/>
            <person name="Faria R."/>
            <person name="Formenti G."/>
            <person name="Sims Y."/>
            <person name="Smith T.P."/>
            <person name="Tracey A."/>
            <person name="Wood J.M.D."/>
            <person name="Zagrodzka Z.B."/>
            <person name="Johannesson K."/>
            <person name="Butlin R.K."/>
            <person name="Leder E.H."/>
        </authorList>
    </citation>
    <scope>NUCLEOTIDE SEQUENCE [LARGE SCALE GENOMIC DNA]</scope>
    <source>
        <strain evidence="5">Snail1</strain>
        <tissue evidence="5">Muscle</tissue>
    </source>
</reference>
<dbReference type="Proteomes" id="UP001374579">
    <property type="component" value="Unassembled WGS sequence"/>
</dbReference>
<organism evidence="5 6">
    <name type="scientific">Littorina saxatilis</name>
    <dbReference type="NCBI Taxonomy" id="31220"/>
    <lineage>
        <taxon>Eukaryota</taxon>
        <taxon>Metazoa</taxon>
        <taxon>Spiralia</taxon>
        <taxon>Lophotrochozoa</taxon>
        <taxon>Mollusca</taxon>
        <taxon>Gastropoda</taxon>
        <taxon>Caenogastropoda</taxon>
        <taxon>Littorinimorpha</taxon>
        <taxon>Littorinoidea</taxon>
        <taxon>Littorinidae</taxon>
        <taxon>Littorina</taxon>
    </lineage>
</organism>
<keyword evidence="1" id="KW-0245">EGF-like domain</keyword>
<evidence type="ECO:0000259" key="4">
    <source>
        <dbReference type="PROSITE" id="PS50948"/>
    </source>
</evidence>
<evidence type="ECO:0000313" key="5">
    <source>
        <dbReference type="EMBL" id="KAK7109343.1"/>
    </source>
</evidence>
<dbReference type="PROSITE" id="PS50948">
    <property type="entry name" value="PAN"/>
    <property type="match status" value="1"/>
</dbReference>
<keyword evidence="2" id="KW-0732">Signal</keyword>
<comment type="caution">
    <text evidence="1">Lacks conserved residue(s) required for the propagation of feature annotation.</text>
</comment>
<dbReference type="PROSITE" id="PS01186">
    <property type="entry name" value="EGF_2"/>
    <property type="match status" value="1"/>
</dbReference>
<sequence length="214" mass="22491">MMLWWKVLLGVVITVVILFITTVHCETVRSTHFTVCRGRKKTHDVIGSVSVTSRLQCVSECASQVSCRSCSYCTVGESKTCTLSTDQQSSCTTWATLDSQCSMFLMVDVCQNGGVYDKQTSACVCVQGWQGTLCQTAPTTTTPTATTTTTVPTPTTTSTIATTTTIAASNECVTGDTACAGVGASKEHSGVTYCCPSGSIKTSTINGAFTCSCP</sequence>
<feature type="disulfide bond" evidence="1">
    <location>
        <begin position="125"/>
        <end position="134"/>
    </location>
</feature>
<evidence type="ECO:0000256" key="1">
    <source>
        <dbReference type="PROSITE-ProRule" id="PRU00076"/>
    </source>
</evidence>
<gene>
    <name evidence="5" type="ORF">V1264_013398</name>
</gene>
<dbReference type="Gene3D" id="2.10.25.10">
    <property type="entry name" value="Laminin"/>
    <property type="match status" value="1"/>
</dbReference>
<dbReference type="InterPro" id="IPR000742">
    <property type="entry name" value="EGF"/>
</dbReference>
<evidence type="ECO:0000256" key="2">
    <source>
        <dbReference type="SAM" id="SignalP"/>
    </source>
</evidence>
<proteinExistence type="predicted"/>
<dbReference type="EMBL" id="JBAMIC010000003">
    <property type="protein sequence ID" value="KAK7109343.1"/>
    <property type="molecule type" value="Genomic_DNA"/>
</dbReference>
<feature type="domain" description="EGF-like" evidence="3">
    <location>
        <begin position="97"/>
        <end position="135"/>
    </location>
</feature>
<feature type="chain" id="PRO_5042888753" description="EGF-like domain-containing protein" evidence="2">
    <location>
        <begin position="26"/>
        <end position="214"/>
    </location>
</feature>
<name>A0AAN9BNN5_9CAEN</name>
<dbReference type="AlphaFoldDB" id="A0AAN9BNN5"/>
<protein>
    <recommendedName>
        <fullName evidence="7">EGF-like domain-containing protein</fullName>
    </recommendedName>
</protein>
<dbReference type="PROSITE" id="PS50026">
    <property type="entry name" value="EGF_3"/>
    <property type="match status" value="1"/>
</dbReference>
<evidence type="ECO:0000259" key="3">
    <source>
        <dbReference type="PROSITE" id="PS50026"/>
    </source>
</evidence>
<accession>A0AAN9BNN5</accession>